<accession>A0A9W7DHX4</accession>
<protein>
    <submittedName>
        <fullName evidence="7">Unnamed protein product</fullName>
    </submittedName>
</protein>
<evidence type="ECO:0000256" key="3">
    <source>
        <dbReference type="PIRSR" id="PIRSR601461-1"/>
    </source>
</evidence>
<name>A0A9W7DHX4_AMBMO</name>
<proteinExistence type="inferred from homology"/>
<dbReference type="EMBL" id="BSXU01004344">
    <property type="protein sequence ID" value="GMG43062.1"/>
    <property type="molecule type" value="Genomic_DNA"/>
</dbReference>
<feature type="disulfide bond" evidence="4">
    <location>
        <begin position="353"/>
        <end position="386"/>
    </location>
</feature>
<keyword evidence="8" id="KW-1185">Reference proteome</keyword>
<dbReference type="Gene3D" id="2.40.70.10">
    <property type="entry name" value="Acid Proteases"/>
    <property type="match status" value="2"/>
</dbReference>
<dbReference type="GO" id="GO:0004190">
    <property type="term" value="F:aspartic-type endopeptidase activity"/>
    <property type="evidence" value="ECO:0007669"/>
    <property type="project" value="InterPro"/>
</dbReference>
<dbReference type="InterPro" id="IPR021109">
    <property type="entry name" value="Peptidase_aspartic_dom_sf"/>
</dbReference>
<dbReference type="InterPro" id="IPR001461">
    <property type="entry name" value="Aspartic_peptidase_A1"/>
</dbReference>
<evidence type="ECO:0000256" key="1">
    <source>
        <dbReference type="ARBA" id="ARBA00007447"/>
    </source>
</evidence>
<evidence type="ECO:0000256" key="2">
    <source>
        <dbReference type="ARBA" id="ARBA00023157"/>
    </source>
</evidence>
<dbReference type="InterPro" id="IPR033121">
    <property type="entry name" value="PEPTIDASE_A1"/>
</dbReference>
<feature type="chain" id="PRO_5040885888" evidence="5">
    <location>
        <begin position="21"/>
        <end position="467"/>
    </location>
</feature>
<feature type="active site" evidence="3">
    <location>
        <position position="319"/>
    </location>
</feature>
<gene>
    <name evidence="7" type="ORF">Amon01_000662500</name>
</gene>
<evidence type="ECO:0000313" key="8">
    <source>
        <dbReference type="Proteomes" id="UP001165063"/>
    </source>
</evidence>
<comment type="similarity">
    <text evidence="1">Belongs to the peptidase A1 family.</text>
</comment>
<evidence type="ECO:0000313" key="7">
    <source>
        <dbReference type="EMBL" id="GMG43062.1"/>
    </source>
</evidence>
<dbReference type="PANTHER" id="PTHR47966">
    <property type="entry name" value="BETA-SITE APP-CLEAVING ENZYME, ISOFORM A-RELATED"/>
    <property type="match status" value="1"/>
</dbReference>
<feature type="domain" description="Peptidase A1" evidence="6">
    <location>
        <begin position="99"/>
        <end position="423"/>
    </location>
</feature>
<sequence>MKLSTSATIWSLLLITETLSYPTDLFSQSEPSISSKLASENSKGYVKFPAQKRQINELSSDQESTFGSSKSNIKLARCDGDDDPDGYAGTYMRHDDSMYTVNFTIGSQNQPITVQVDTGSADFWIVDTNNSWCAETSQGKGVYNLKPGDDAKSHNCSIYGTFQPGDSETWVSHPEIFQVTYATNSASGRWGQDTVTLENGVVIEKVDFGLSDKTNMRHGMLGLGYITNDLYDNLPIIMKKQGLIHKNTYSLYLNEDYTTNRAAMLLFGGIDHSKYAGDLGLFPIASNHTGLDVFLNGISFSDGSLVTTIASGSARVLFDTGNGYTSMPKDILQPILDRIGAKTQPNGTFTAECSSLDGLDLTFDFMGFDLTIPVSGFVVLRYGESCKLGFTSTGESNSFSFGDSFLKNVYFVADLDDDEIALGLLDADATCEEDLEAIVGHVPSATPAPSYSAVYHAPYSLTLASGL</sequence>
<feature type="signal peptide" evidence="5">
    <location>
        <begin position="1"/>
        <end position="20"/>
    </location>
</feature>
<dbReference type="OrthoDB" id="771136at2759"/>
<reference evidence="7" key="1">
    <citation type="submission" date="2023-04" db="EMBL/GenBank/DDBJ databases">
        <title>Ambrosiozyma monospora NBRC 1965.</title>
        <authorList>
            <person name="Ichikawa N."/>
            <person name="Sato H."/>
            <person name="Tonouchi N."/>
        </authorList>
    </citation>
    <scope>NUCLEOTIDE SEQUENCE</scope>
    <source>
        <strain evidence="7">NBRC 1965</strain>
    </source>
</reference>
<dbReference type="Pfam" id="PF00026">
    <property type="entry name" value="Asp"/>
    <property type="match status" value="1"/>
</dbReference>
<dbReference type="PROSITE" id="PS51767">
    <property type="entry name" value="PEPTIDASE_A1"/>
    <property type="match status" value="1"/>
</dbReference>
<evidence type="ECO:0000259" key="6">
    <source>
        <dbReference type="PROSITE" id="PS51767"/>
    </source>
</evidence>
<comment type="caution">
    <text evidence="7">The sequence shown here is derived from an EMBL/GenBank/DDBJ whole genome shotgun (WGS) entry which is preliminary data.</text>
</comment>
<keyword evidence="2 4" id="KW-1015">Disulfide bond</keyword>
<dbReference type="PANTHER" id="PTHR47966:SF65">
    <property type="entry name" value="ASPARTIC-TYPE ENDOPEPTIDASE"/>
    <property type="match status" value="1"/>
</dbReference>
<keyword evidence="5" id="KW-0732">Signal</keyword>
<organism evidence="7 8">
    <name type="scientific">Ambrosiozyma monospora</name>
    <name type="common">Yeast</name>
    <name type="synonym">Endomycopsis monosporus</name>
    <dbReference type="NCBI Taxonomy" id="43982"/>
    <lineage>
        <taxon>Eukaryota</taxon>
        <taxon>Fungi</taxon>
        <taxon>Dikarya</taxon>
        <taxon>Ascomycota</taxon>
        <taxon>Saccharomycotina</taxon>
        <taxon>Pichiomycetes</taxon>
        <taxon>Pichiales</taxon>
        <taxon>Pichiaceae</taxon>
        <taxon>Ambrosiozyma</taxon>
    </lineage>
</organism>
<dbReference type="Proteomes" id="UP001165063">
    <property type="component" value="Unassembled WGS sequence"/>
</dbReference>
<dbReference type="PRINTS" id="PR00792">
    <property type="entry name" value="PEPSIN"/>
</dbReference>
<evidence type="ECO:0000256" key="5">
    <source>
        <dbReference type="SAM" id="SignalP"/>
    </source>
</evidence>
<dbReference type="AlphaFoldDB" id="A0A9W7DHX4"/>
<evidence type="ECO:0000256" key="4">
    <source>
        <dbReference type="PIRSR" id="PIRSR601461-2"/>
    </source>
</evidence>
<dbReference type="SUPFAM" id="SSF50630">
    <property type="entry name" value="Acid proteases"/>
    <property type="match status" value="1"/>
</dbReference>
<dbReference type="GO" id="GO:0006508">
    <property type="term" value="P:proteolysis"/>
    <property type="evidence" value="ECO:0007669"/>
    <property type="project" value="InterPro"/>
</dbReference>
<feature type="active site" evidence="3">
    <location>
        <position position="117"/>
    </location>
</feature>